<reference evidence="1" key="2">
    <citation type="journal article" date="2015" name="Fish Shellfish Immunol.">
        <title>Early steps in the European eel (Anguilla anguilla)-Vibrio vulnificus interaction in the gills: Role of the RtxA13 toxin.</title>
        <authorList>
            <person name="Callol A."/>
            <person name="Pajuelo D."/>
            <person name="Ebbesson L."/>
            <person name="Teles M."/>
            <person name="MacKenzie S."/>
            <person name="Amaro C."/>
        </authorList>
    </citation>
    <scope>NUCLEOTIDE SEQUENCE</scope>
</reference>
<evidence type="ECO:0000313" key="1">
    <source>
        <dbReference type="EMBL" id="JAG99925.1"/>
    </source>
</evidence>
<dbReference type="EMBL" id="GBXM01108651">
    <property type="protein sequence ID" value="JAG99925.1"/>
    <property type="molecule type" value="Transcribed_RNA"/>
</dbReference>
<proteinExistence type="predicted"/>
<reference evidence="1" key="1">
    <citation type="submission" date="2014-11" db="EMBL/GenBank/DDBJ databases">
        <authorList>
            <person name="Amaro Gonzalez C."/>
        </authorList>
    </citation>
    <scope>NUCLEOTIDE SEQUENCE</scope>
</reference>
<organism evidence="1">
    <name type="scientific">Anguilla anguilla</name>
    <name type="common">European freshwater eel</name>
    <name type="synonym">Muraena anguilla</name>
    <dbReference type="NCBI Taxonomy" id="7936"/>
    <lineage>
        <taxon>Eukaryota</taxon>
        <taxon>Metazoa</taxon>
        <taxon>Chordata</taxon>
        <taxon>Craniata</taxon>
        <taxon>Vertebrata</taxon>
        <taxon>Euteleostomi</taxon>
        <taxon>Actinopterygii</taxon>
        <taxon>Neopterygii</taxon>
        <taxon>Teleostei</taxon>
        <taxon>Anguilliformes</taxon>
        <taxon>Anguillidae</taxon>
        <taxon>Anguilla</taxon>
    </lineage>
</organism>
<sequence>MLHPGLGLHSYCDIGMDNFVNHQRKRRQRSGTIDII</sequence>
<dbReference type="AlphaFoldDB" id="A0A0E9P5V1"/>
<name>A0A0E9P5V1_ANGAN</name>
<protein>
    <submittedName>
        <fullName evidence="1">Uncharacterized protein</fullName>
    </submittedName>
</protein>
<accession>A0A0E9P5V1</accession>